<protein>
    <submittedName>
        <fullName evidence="3">Hemin ABC transporter substrate-binding protein</fullName>
    </submittedName>
</protein>
<dbReference type="Pfam" id="PF01497">
    <property type="entry name" value="Peripla_BP_2"/>
    <property type="match status" value="1"/>
</dbReference>
<sequence length="279" mass="28704">MMKYLLSGLLLLAAGLQAQERIVSAGAGVTGLIQALGAADQLVAVDSSSHLPADQALPVVGYHRQLATEGLLALKPSLLLGSEEMGPASTLQQVAKAGVKVVSLPAGGDVPSLLANIQTLGDLLQRPEAAHQLTQAVDRQVSQLSQQATRLSAKPRLVYLLVVPGRPPMVAGGNTPADTLIRLAGGENPAAGLHNYPLLNLEGLLAMKPDGLVVSERSLQVDPQLLQHALPQLAQTPELKSLPLYTIPGSALIGGLNLTSLSAAADLQQKLLSAAGSAS</sequence>
<evidence type="ECO:0000313" key="4">
    <source>
        <dbReference type="Proteomes" id="UP001501321"/>
    </source>
</evidence>
<evidence type="ECO:0000313" key="3">
    <source>
        <dbReference type="EMBL" id="GAA4494920.1"/>
    </source>
</evidence>
<dbReference type="SUPFAM" id="SSF53807">
    <property type="entry name" value="Helical backbone' metal receptor"/>
    <property type="match status" value="1"/>
</dbReference>
<accession>A0ABP8PZ30</accession>
<comment type="caution">
    <text evidence="3">The sequence shown here is derived from an EMBL/GenBank/DDBJ whole genome shotgun (WGS) entry which is preliminary data.</text>
</comment>
<feature type="chain" id="PRO_5046420504" evidence="1">
    <location>
        <begin position="19"/>
        <end position="279"/>
    </location>
</feature>
<gene>
    <name evidence="3" type="ORF">GCM10023095_07310</name>
</gene>
<evidence type="ECO:0000256" key="1">
    <source>
        <dbReference type="SAM" id="SignalP"/>
    </source>
</evidence>
<evidence type="ECO:0000259" key="2">
    <source>
        <dbReference type="PROSITE" id="PS50983"/>
    </source>
</evidence>
<proteinExistence type="predicted"/>
<name>A0ABP8PZ30_9GAMM</name>
<dbReference type="InterPro" id="IPR002491">
    <property type="entry name" value="ABC_transptr_periplasmic_BD"/>
</dbReference>
<dbReference type="Proteomes" id="UP001501321">
    <property type="component" value="Unassembled WGS sequence"/>
</dbReference>
<feature type="signal peptide" evidence="1">
    <location>
        <begin position="1"/>
        <end position="18"/>
    </location>
</feature>
<reference evidence="4" key="1">
    <citation type="journal article" date="2019" name="Int. J. Syst. Evol. Microbiol.">
        <title>The Global Catalogue of Microorganisms (GCM) 10K type strain sequencing project: providing services to taxonomists for standard genome sequencing and annotation.</title>
        <authorList>
            <consortium name="The Broad Institute Genomics Platform"/>
            <consortium name="The Broad Institute Genome Sequencing Center for Infectious Disease"/>
            <person name="Wu L."/>
            <person name="Ma J."/>
        </authorList>
    </citation>
    <scope>NUCLEOTIDE SEQUENCE [LARGE SCALE GENOMIC DNA]</scope>
    <source>
        <strain evidence="4">JCM 32226</strain>
    </source>
</reference>
<keyword evidence="1" id="KW-0732">Signal</keyword>
<organism evidence="3 4">
    <name type="scientific">Pseudaeromonas paramecii</name>
    <dbReference type="NCBI Taxonomy" id="2138166"/>
    <lineage>
        <taxon>Bacteria</taxon>
        <taxon>Pseudomonadati</taxon>
        <taxon>Pseudomonadota</taxon>
        <taxon>Gammaproteobacteria</taxon>
        <taxon>Aeromonadales</taxon>
        <taxon>Aeromonadaceae</taxon>
        <taxon>Pseudaeromonas</taxon>
    </lineage>
</organism>
<dbReference type="InterPro" id="IPR050902">
    <property type="entry name" value="ABC_Transporter_SBP"/>
</dbReference>
<dbReference type="PANTHER" id="PTHR30535">
    <property type="entry name" value="VITAMIN B12-BINDING PROTEIN"/>
    <property type="match status" value="1"/>
</dbReference>
<dbReference type="PROSITE" id="PS50983">
    <property type="entry name" value="FE_B12_PBP"/>
    <property type="match status" value="1"/>
</dbReference>
<feature type="domain" description="Fe/B12 periplasmic-binding" evidence="2">
    <location>
        <begin position="21"/>
        <end position="275"/>
    </location>
</feature>
<dbReference type="RefSeq" id="WP_345010152.1">
    <property type="nucleotide sequence ID" value="NZ_BAABFC010000003.1"/>
</dbReference>
<dbReference type="PANTHER" id="PTHR30535:SF4">
    <property type="entry name" value="HEMIN-BINDING PERIPLASMIC PROTEIN HMUT"/>
    <property type="match status" value="1"/>
</dbReference>
<dbReference type="EMBL" id="BAABFC010000003">
    <property type="protein sequence ID" value="GAA4494920.1"/>
    <property type="molecule type" value="Genomic_DNA"/>
</dbReference>
<dbReference type="Gene3D" id="3.40.50.1980">
    <property type="entry name" value="Nitrogenase molybdenum iron protein domain"/>
    <property type="match status" value="2"/>
</dbReference>
<keyword evidence="4" id="KW-1185">Reference proteome</keyword>